<evidence type="ECO:0000259" key="1">
    <source>
        <dbReference type="Pfam" id="PF12697"/>
    </source>
</evidence>
<evidence type="ECO:0000313" key="2">
    <source>
        <dbReference type="EMBL" id="NIJ58761.1"/>
    </source>
</evidence>
<gene>
    <name evidence="2" type="ORF">FHS82_002616</name>
</gene>
<comment type="caution">
    <text evidence="2">The sequence shown here is derived from an EMBL/GenBank/DDBJ whole genome shotgun (WGS) entry which is preliminary data.</text>
</comment>
<proteinExistence type="predicted"/>
<dbReference type="RefSeq" id="WP_166953496.1">
    <property type="nucleotide sequence ID" value="NZ_JAASQI010000006.1"/>
</dbReference>
<dbReference type="PANTHER" id="PTHR43798">
    <property type="entry name" value="MONOACYLGLYCEROL LIPASE"/>
    <property type="match status" value="1"/>
</dbReference>
<evidence type="ECO:0000313" key="3">
    <source>
        <dbReference type="Proteomes" id="UP001429580"/>
    </source>
</evidence>
<reference evidence="2 3" key="1">
    <citation type="submission" date="2020-03" db="EMBL/GenBank/DDBJ databases">
        <title>Genomic Encyclopedia of Type Strains, Phase IV (KMG-IV): sequencing the most valuable type-strain genomes for metagenomic binning, comparative biology and taxonomic classification.</title>
        <authorList>
            <person name="Goeker M."/>
        </authorList>
    </citation>
    <scope>NUCLEOTIDE SEQUENCE [LARGE SCALE GENOMIC DNA]</scope>
    <source>
        <strain evidence="2 3">DSM 103870</strain>
    </source>
</reference>
<dbReference type="InterPro" id="IPR029058">
    <property type="entry name" value="AB_hydrolase_fold"/>
</dbReference>
<feature type="domain" description="AB hydrolase-1" evidence="1">
    <location>
        <begin position="30"/>
        <end position="257"/>
    </location>
</feature>
<dbReference type="Gene3D" id="3.40.50.1820">
    <property type="entry name" value="alpha/beta hydrolase"/>
    <property type="match status" value="1"/>
</dbReference>
<protein>
    <submittedName>
        <fullName evidence="2">Pimeloyl-ACP methyl ester carboxylesterase</fullName>
    </submittedName>
</protein>
<dbReference type="EMBL" id="JAASQI010000006">
    <property type="protein sequence ID" value="NIJ58761.1"/>
    <property type="molecule type" value="Genomic_DNA"/>
</dbReference>
<dbReference type="Proteomes" id="UP001429580">
    <property type="component" value="Unassembled WGS sequence"/>
</dbReference>
<name>A0ABX0V6K1_9HYPH</name>
<dbReference type="PRINTS" id="PR00111">
    <property type="entry name" value="ABHYDROLASE"/>
</dbReference>
<dbReference type="InterPro" id="IPR050266">
    <property type="entry name" value="AB_hydrolase_sf"/>
</dbReference>
<accession>A0ABX0V6K1</accession>
<dbReference type="Pfam" id="PF12697">
    <property type="entry name" value="Abhydrolase_6"/>
    <property type="match status" value="1"/>
</dbReference>
<keyword evidence="3" id="KW-1185">Reference proteome</keyword>
<dbReference type="InterPro" id="IPR000073">
    <property type="entry name" value="AB_hydrolase_1"/>
</dbReference>
<dbReference type="SUPFAM" id="SSF53474">
    <property type="entry name" value="alpha/beta-Hydrolases"/>
    <property type="match status" value="1"/>
</dbReference>
<sequence length="271" mass="28873">MTFRTLPLSDGSIVRLIESGPRGGANSAPLLLIHGVGMRAEAWKPQIEELSRSHHVIAVDMPGHGGSSPLSPDARLPDFVGWAARLVEALGEGPVNLAGHSMGALVSAGLAVERPDLVVRVALLNAVHRRSPEARNAVIARAAEISGGDGRIDGPLSRWFGDDQDDIRAMVADWLAGMDLRGYATAYRSFAEGDTVYADRLSQIRCPALLLTGEHDLNSSAQMSRDMAAAIPLGEAVIVPGHRHMVNLTAPAIVNDALKDWLSRSIAYDCV</sequence>
<organism evidence="2 3">
    <name type="scientific">Pseudochelatococcus lubricantis</name>
    <dbReference type="NCBI Taxonomy" id="1538102"/>
    <lineage>
        <taxon>Bacteria</taxon>
        <taxon>Pseudomonadati</taxon>
        <taxon>Pseudomonadota</taxon>
        <taxon>Alphaproteobacteria</taxon>
        <taxon>Hyphomicrobiales</taxon>
        <taxon>Chelatococcaceae</taxon>
        <taxon>Pseudochelatococcus</taxon>
    </lineage>
</organism>